<dbReference type="KEGG" id="tbc:A0O31_00250"/>
<organism evidence="1 3">
    <name type="scientific">Thermus brockianus</name>
    <dbReference type="NCBI Taxonomy" id="56956"/>
    <lineage>
        <taxon>Bacteria</taxon>
        <taxon>Thermotogati</taxon>
        <taxon>Deinococcota</taxon>
        <taxon>Deinococci</taxon>
        <taxon>Thermales</taxon>
        <taxon>Thermaceae</taxon>
        <taxon>Thermus</taxon>
    </lineage>
</organism>
<dbReference type="Proteomes" id="UP000182993">
    <property type="component" value="Chromosome"/>
</dbReference>
<dbReference type="RefSeq" id="WP_071676333.1">
    <property type="nucleotide sequence ID" value="NZ_AP025593.1"/>
</dbReference>
<gene>
    <name evidence="1" type="ORF">A0O31_00250</name>
    <name evidence="2" type="ORF">TbrSNM41_09120</name>
</gene>
<reference evidence="3" key="1">
    <citation type="submission" date="2016-06" db="EMBL/GenBank/DDBJ databases">
        <title>Whole genome sequencing of Thermus brockianus strain GE-1.</title>
        <authorList>
            <person name="Schaefers C."/>
            <person name="Blank S."/>
            <person name="Wiebusch S."/>
            <person name="Elleuche S."/>
            <person name="Antranikian G."/>
        </authorList>
    </citation>
    <scope>NUCLEOTIDE SEQUENCE [LARGE SCALE GENOMIC DNA]</scope>
    <source>
        <strain evidence="3">GE-1</strain>
    </source>
</reference>
<evidence type="ECO:0000313" key="1">
    <source>
        <dbReference type="EMBL" id="APD08472.1"/>
    </source>
</evidence>
<keyword evidence="4" id="KW-1185">Reference proteome</keyword>
<evidence type="ECO:0000313" key="2">
    <source>
        <dbReference type="EMBL" id="BDG16178.1"/>
    </source>
</evidence>
<reference evidence="2 4" key="3">
    <citation type="journal article" date="2022" name="Microbiol. Resour. Announc.">
        <title>Complete Genome Sequences of Thermus Strains Isolated from Senami Hot Spring in Japan.</title>
        <authorList>
            <person name="Miyazaki K."/>
        </authorList>
    </citation>
    <scope>NUCLEOTIDE SEQUENCE [LARGE SCALE GENOMIC DNA]</scope>
    <source>
        <strain evidence="2 4">SNM4-1</strain>
    </source>
</reference>
<dbReference type="EMBL" id="CP016312">
    <property type="protein sequence ID" value="APD08472.1"/>
    <property type="molecule type" value="Genomic_DNA"/>
</dbReference>
<evidence type="ECO:0000313" key="4">
    <source>
        <dbReference type="Proteomes" id="UP000831120"/>
    </source>
</evidence>
<reference evidence="1" key="2">
    <citation type="journal article" date="2017" name="Stand. Genomic Sci.">
        <title>Complete genome sequence of Thermus brockianus GE-1 reveals key enzymes of xylan/xylose metabolism.</title>
        <authorList>
            <person name="Schaefers C."/>
            <person name="Blank S."/>
            <person name="Wiebusch S."/>
            <person name="Elleuche S."/>
            <person name="Antranikian G."/>
        </authorList>
    </citation>
    <scope>NUCLEOTIDE SEQUENCE</scope>
    <source>
        <strain evidence="1">GE-1</strain>
    </source>
</reference>
<dbReference type="Proteomes" id="UP000831120">
    <property type="component" value="Chromosome"/>
</dbReference>
<dbReference type="AlphaFoldDB" id="A0A1J0LQC0"/>
<name>A0A1J0LQC0_THEBO</name>
<accession>A0A1J0LQC0</accession>
<dbReference type="EMBL" id="AP025593">
    <property type="protein sequence ID" value="BDG16178.1"/>
    <property type="molecule type" value="Genomic_DNA"/>
</dbReference>
<sequence length="125" mass="15263">MFHWDDDLERRMRAELARREMWEKPLREEIGRLQLEVWRLKQLVQHLQGDKEALRWKVREVLLERAFPEEELLWAKRVLEEAWLELSLMGSERASEVSQLIHHLERIWNARNPRRSISEPPPPEP</sequence>
<evidence type="ECO:0000313" key="3">
    <source>
        <dbReference type="Proteomes" id="UP000182993"/>
    </source>
</evidence>
<evidence type="ECO:0008006" key="5">
    <source>
        <dbReference type="Google" id="ProtNLM"/>
    </source>
</evidence>
<proteinExistence type="predicted"/>
<dbReference type="OrthoDB" id="32902at2"/>
<dbReference type="STRING" id="56956.A0O31_00250"/>
<protein>
    <recommendedName>
        <fullName evidence="5">Chromosome partition protein Smc</fullName>
    </recommendedName>
</protein>